<dbReference type="InterPro" id="IPR000626">
    <property type="entry name" value="Ubiquitin-like_dom"/>
</dbReference>
<name>A0AAV7K9K7_9METZ</name>
<keyword evidence="1" id="KW-0472">Membrane</keyword>
<dbReference type="CDD" id="cd17039">
    <property type="entry name" value="Ubl_ubiquitin_like"/>
    <property type="match status" value="1"/>
</dbReference>
<proteinExistence type="predicted"/>
<evidence type="ECO:0000313" key="4">
    <source>
        <dbReference type="Proteomes" id="UP001165289"/>
    </source>
</evidence>
<keyword evidence="4" id="KW-1185">Reference proteome</keyword>
<evidence type="ECO:0000313" key="3">
    <source>
        <dbReference type="EMBL" id="KAI6657928.1"/>
    </source>
</evidence>
<keyword evidence="1" id="KW-1133">Transmembrane helix</keyword>
<reference evidence="3 4" key="1">
    <citation type="journal article" date="2023" name="BMC Biol.">
        <title>The compact genome of the sponge Oopsacas minuta (Hexactinellida) is lacking key metazoan core genes.</title>
        <authorList>
            <person name="Santini S."/>
            <person name="Schenkelaars Q."/>
            <person name="Jourda C."/>
            <person name="Duchesne M."/>
            <person name="Belahbib H."/>
            <person name="Rocher C."/>
            <person name="Selva M."/>
            <person name="Riesgo A."/>
            <person name="Vervoort M."/>
            <person name="Leys S.P."/>
            <person name="Kodjabachian L."/>
            <person name="Le Bivic A."/>
            <person name="Borchiellini C."/>
            <person name="Claverie J.M."/>
            <person name="Renard E."/>
        </authorList>
    </citation>
    <scope>NUCLEOTIDE SEQUENCE [LARGE SCALE GENOMIC DNA]</scope>
    <source>
        <strain evidence="3">SPO-2</strain>
    </source>
</reference>
<gene>
    <name evidence="3" type="ORF">LOD99_15646</name>
</gene>
<evidence type="ECO:0000256" key="1">
    <source>
        <dbReference type="SAM" id="Phobius"/>
    </source>
</evidence>
<sequence length="327" mass="35876">MNRQMTGYFGTLLKVAAGVVIGAVGVTVETAAVIIVLVSVPILIGATAVGVGLAAGGAAGRGAERGTVAINKHRTESNFDGKSNTIQIFILNSDGSDTYLTMPSSKDRIRQLKVRIQQKLGVNTQNQCLRYQGIQLEDTNTLESYNITNNNSTIRLSIGTQGGSIGQDFIDSIYLDPHWDRDYTNLTREHIKRMRGGYQYYRPCGWKRIAIKVTGKYSDDKWLGHTGAKGEWAVTYHGTKQPVFEKICGEGYKVGPRAAYGKGVYSSPDINVVQCYASQFQINGVEYLGIFQNRVNPSGVNIVCAGKFWVCPDPKDIRPYGLCVKRC</sequence>
<protein>
    <recommendedName>
        <fullName evidence="2">Ubiquitin-like domain-containing protein</fullName>
    </recommendedName>
</protein>
<dbReference type="Gene3D" id="3.10.20.90">
    <property type="entry name" value="Phosphatidylinositol 3-kinase Catalytic Subunit, Chain A, domain 1"/>
    <property type="match status" value="1"/>
</dbReference>
<dbReference type="Gene3D" id="3.90.175.10">
    <property type="entry name" value="Diphtheria Toxin, domain 1"/>
    <property type="match status" value="1"/>
</dbReference>
<dbReference type="AlphaFoldDB" id="A0AAV7K9K7"/>
<dbReference type="PANTHER" id="PTHR36649:SF28">
    <property type="entry name" value="UBIQUITIN-LIKE DOMAIN-CONTAINING PROTEIN"/>
    <property type="match status" value="1"/>
</dbReference>
<dbReference type="SMART" id="SM00213">
    <property type="entry name" value="UBQ"/>
    <property type="match status" value="1"/>
</dbReference>
<keyword evidence="1" id="KW-0812">Transmembrane</keyword>
<dbReference type="SUPFAM" id="SSF56399">
    <property type="entry name" value="ADP-ribosylation"/>
    <property type="match status" value="1"/>
</dbReference>
<feature type="domain" description="Ubiquitin-like" evidence="2">
    <location>
        <begin position="86"/>
        <end position="152"/>
    </location>
</feature>
<dbReference type="InterPro" id="IPR029071">
    <property type="entry name" value="Ubiquitin-like_domsf"/>
</dbReference>
<comment type="caution">
    <text evidence="3">The sequence shown here is derived from an EMBL/GenBank/DDBJ whole genome shotgun (WGS) entry which is preliminary data.</text>
</comment>
<dbReference type="PROSITE" id="PS50053">
    <property type="entry name" value="UBIQUITIN_2"/>
    <property type="match status" value="1"/>
</dbReference>
<dbReference type="Pfam" id="PF00240">
    <property type="entry name" value="ubiquitin"/>
    <property type="match status" value="1"/>
</dbReference>
<accession>A0AAV7K9K7</accession>
<dbReference type="Proteomes" id="UP001165289">
    <property type="component" value="Unassembled WGS sequence"/>
</dbReference>
<dbReference type="PANTHER" id="PTHR36649">
    <property type="entry name" value="UBIQUITIN-LIKE DOMAIN-CONTAINING PROTEIN"/>
    <property type="match status" value="1"/>
</dbReference>
<dbReference type="EMBL" id="JAKMXF010000110">
    <property type="protein sequence ID" value="KAI6657928.1"/>
    <property type="molecule type" value="Genomic_DNA"/>
</dbReference>
<organism evidence="3 4">
    <name type="scientific">Oopsacas minuta</name>
    <dbReference type="NCBI Taxonomy" id="111878"/>
    <lineage>
        <taxon>Eukaryota</taxon>
        <taxon>Metazoa</taxon>
        <taxon>Porifera</taxon>
        <taxon>Hexactinellida</taxon>
        <taxon>Hexasterophora</taxon>
        <taxon>Lyssacinosida</taxon>
        <taxon>Leucopsacidae</taxon>
        <taxon>Oopsacas</taxon>
    </lineage>
</organism>
<evidence type="ECO:0000259" key="2">
    <source>
        <dbReference type="PROSITE" id="PS50053"/>
    </source>
</evidence>
<dbReference type="SUPFAM" id="SSF54236">
    <property type="entry name" value="Ubiquitin-like"/>
    <property type="match status" value="1"/>
</dbReference>
<feature type="transmembrane region" description="Helical" evidence="1">
    <location>
        <begin position="32"/>
        <end position="55"/>
    </location>
</feature>
<feature type="transmembrane region" description="Helical" evidence="1">
    <location>
        <begin position="7"/>
        <end position="26"/>
    </location>
</feature>